<feature type="compositionally biased region" description="Basic and acidic residues" evidence="5">
    <location>
        <begin position="564"/>
        <end position="580"/>
    </location>
</feature>
<accession>A0AAD8Z4R4</accession>
<dbReference type="AlphaFoldDB" id="A0AAD8Z4R4"/>
<dbReference type="Pfam" id="PF08976">
    <property type="entry name" value="EF-hand_11"/>
    <property type="match status" value="1"/>
</dbReference>
<dbReference type="PANTHER" id="PTHR20875">
    <property type="entry name" value="EF-HAND CALCIUM-BINDING DOMAIN-CONTAINING PROTEIN 6-RELATED"/>
    <property type="match status" value="1"/>
</dbReference>
<dbReference type="PROSITE" id="PS00184">
    <property type="entry name" value="GARS"/>
    <property type="match status" value="1"/>
</dbReference>
<keyword evidence="1" id="KW-0597">Phosphoprotein</keyword>
<protein>
    <recommendedName>
        <fullName evidence="6">EF-hand domain-containing protein</fullName>
    </recommendedName>
</protein>
<dbReference type="CDD" id="cd00051">
    <property type="entry name" value="EFh"/>
    <property type="match status" value="1"/>
</dbReference>
<organism evidence="7 8">
    <name type="scientific">Electrophorus voltai</name>
    <dbReference type="NCBI Taxonomy" id="2609070"/>
    <lineage>
        <taxon>Eukaryota</taxon>
        <taxon>Metazoa</taxon>
        <taxon>Chordata</taxon>
        <taxon>Craniata</taxon>
        <taxon>Vertebrata</taxon>
        <taxon>Euteleostomi</taxon>
        <taxon>Actinopterygii</taxon>
        <taxon>Neopterygii</taxon>
        <taxon>Teleostei</taxon>
        <taxon>Ostariophysi</taxon>
        <taxon>Gymnotiformes</taxon>
        <taxon>Gymnotoidei</taxon>
        <taxon>Gymnotidae</taxon>
        <taxon>Electrophorus</taxon>
    </lineage>
</organism>
<comment type="caution">
    <text evidence="7">The sequence shown here is derived from an EMBL/GenBank/DDBJ whole genome shotgun (WGS) entry which is preliminary data.</text>
</comment>
<dbReference type="Proteomes" id="UP001239994">
    <property type="component" value="Unassembled WGS sequence"/>
</dbReference>
<dbReference type="InterPro" id="IPR018247">
    <property type="entry name" value="EF_Hand_1_Ca_BS"/>
</dbReference>
<dbReference type="PANTHER" id="PTHR20875:SF6">
    <property type="entry name" value="EF-HAND CALCIUM-BINDING DOMAIN-CONTAINING PROTEIN 6 ISOFORM X1"/>
    <property type="match status" value="1"/>
</dbReference>
<dbReference type="GO" id="GO:0004637">
    <property type="term" value="F:phosphoribosylamine-glycine ligase activity"/>
    <property type="evidence" value="ECO:0007669"/>
    <property type="project" value="InterPro"/>
</dbReference>
<evidence type="ECO:0000313" key="7">
    <source>
        <dbReference type="EMBL" id="KAK1792502.1"/>
    </source>
</evidence>
<feature type="region of interest" description="Disordered" evidence="5">
    <location>
        <begin position="561"/>
        <end position="580"/>
    </location>
</feature>
<feature type="compositionally biased region" description="Polar residues" evidence="5">
    <location>
        <begin position="51"/>
        <end position="68"/>
    </location>
</feature>
<feature type="compositionally biased region" description="Low complexity" evidence="5">
    <location>
        <begin position="327"/>
        <end position="338"/>
    </location>
</feature>
<reference evidence="7" key="1">
    <citation type="submission" date="2023-03" db="EMBL/GenBank/DDBJ databases">
        <title>Electrophorus voltai genome.</title>
        <authorList>
            <person name="Bian C."/>
        </authorList>
    </citation>
    <scope>NUCLEOTIDE SEQUENCE</scope>
    <source>
        <strain evidence="7">CB-2022</strain>
        <tissue evidence="7">Muscle</tissue>
    </source>
</reference>
<evidence type="ECO:0000256" key="1">
    <source>
        <dbReference type="ARBA" id="ARBA00022553"/>
    </source>
</evidence>
<dbReference type="SUPFAM" id="SSF47473">
    <property type="entry name" value="EF-hand"/>
    <property type="match status" value="3"/>
</dbReference>
<dbReference type="Gene3D" id="1.10.238.10">
    <property type="entry name" value="EF-hand"/>
    <property type="match status" value="4"/>
</dbReference>
<gene>
    <name evidence="7" type="ORF">P4O66_012447</name>
</gene>
<feature type="domain" description="EF-hand" evidence="6">
    <location>
        <begin position="713"/>
        <end position="748"/>
    </location>
</feature>
<dbReference type="Pfam" id="PF13499">
    <property type="entry name" value="EF-hand_7"/>
    <property type="match status" value="1"/>
</dbReference>
<sequence>MSSVASIRLPAIPHPSSRLGDPETISLRGHSTDYSRVLKRLMPPRAARSPSPGTESLDSAFRSQSAASERSFETERGPRVARSYPVVHAPDPDKTKTPSFGELFSHRNGQKVPAESHGAHRVSTSFSSTCEPQLKAQVDELECNLKERIQITGALTLKTLFKNNHPDGKPVANRSVLLLILGKFLRRLITGKQIKLLLQRLRLSDRAQVSFEDLYSALRDPEPLAPLSLSQTLALLRGDVRSSFLECVERQAEGESFSQCWISASQLRNILEKLKLRLPKPDFDRFWKRLDPDGIGALKLDVLLEKVGVDRTMKLQPLDEDMPRSLPARAQDPQPAARTLSKAEEERQASITMEMWLKDRFRAGAQRMKAEFDKHDPDGCSKVSNENFLQVLANFDLRLKKEHLGLFLARCGLEFRKNGVDYIHFLHAFQDRSQDGITHRILSNPQHWFHSKENTSKVYSVAAVEAKLTQLFQSEYLSLLETFQNIDKVNVGSITQEEFRAAVESRFGLEISDREFEQLTDRLPLDRLGNVQYGVFMAAFDTRKGAPSLFEACRAAGNCGPSAKDPDNVEEKSMRGASDRRARSVSKLSRLIRSIVTKQYRDVVREFEELDEKNTKRLTQEDMYQLLKRFPVQPEITRGEVRHLWLSLLTRQDGTLDFQHFVRHFGPSPASCRYPDAKRCPPRRGDNDLMRLSNKLSYVSDILVDALRAKVELSVAELWAEFCGIDTAGTGSLSRSEFTEVLTRLCVHLSQYECEVLANKFDLNHDGRVSYREFLRPFASKDQVLKHGSNMAAALQSQGETSDSPKDEETVSLETLSTRIRKKLHRERRALRRACLRLDASHSGHLSAWDLAAVLQLCGVCGNQKDLGRVLRLLHTHPSGRLDYRPLLRKDPVTSAHDQNLHPHLGSQTGM</sequence>
<dbReference type="InterPro" id="IPR015070">
    <property type="entry name" value="EF_hand_DJBP"/>
</dbReference>
<keyword evidence="3" id="KW-0677">Repeat</keyword>
<keyword evidence="4" id="KW-0106">Calcium</keyword>
<keyword evidence="8" id="KW-1185">Reference proteome</keyword>
<dbReference type="InterPro" id="IPR020559">
    <property type="entry name" value="PRibGlycinamide_synth_CS"/>
</dbReference>
<evidence type="ECO:0000313" key="8">
    <source>
        <dbReference type="Proteomes" id="UP001239994"/>
    </source>
</evidence>
<dbReference type="PROSITE" id="PS00018">
    <property type="entry name" value="EF_HAND_1"/>
    <property type="match status" value="2"/>
</dbReference>
<evidence type="ECO:0000256" key="2">
    <source>
        <dbReference type="ARBA" id="ARBA00022723"/>
    </source>
</evidence>
<dbReference type="GO" id="GO:0005509">
    <property type="term" value="F:calcium ion binding"/>
    <property type="evidence" value="ECO:0007669"/>
    <property type="project" value="InterPro"/>
</dbReference>
<dbReference type="InterPro" id="IPR002048">
    <property type="entry name" value="EF_hand_dom"/>
</dbReference>
<evidence type="ECO:0000256" key="4">
    <source>
        <dbReference type="ARBA" id="ARBA00022837"/>
    </source>
</evidence>
<name>A0AAD8Z4R4_9TELE</name>
<dbReference type="InterPro" id="IPR011992">
    <property type="entry name" value="EF-hand-dom_pair"/>
</dbReference>
<proteinExistence type="predicted"/>
<dbReference type="SMART" id="SM00054">
    <property type="entry name" value="EFh"/>
    <property type="match status" value="5"/>
</dbReference>
<dbReference type="PROSITE" id="PS50222">
    <property type="entry name" value="EF_HAND_2"/>
    <property type="match status" value="1"/>
</dbReference>
<dbReference type="InterPro" id="IPR052603">
    <property type="entry name" value="EFCB6"/>
</dbReference>
<dbReference type="EMBL" id="JAROKS010000019">
    <property type="protein sequence ID" value="KAK1792502.1"/>
    <property type="molecule type" value="Genomic_DNA"/>
</dbReference>
<evidence type="ECO:0000256" key="5">
    <source>
        <dbReference type="SAM" id="MobiDB-lite"/>
    </source>
</evidence>
<dbReference type="GO" id="GO:0009113">
    <property type="term" value="P:purine nucleobase biosynthetic process"/>
    <property type="evidence" value="ECO:0007669"/>
    <property type="project" value="InterPro"/>
</dbReference>
<feature type="region of interest" description="Disordered" evidence="5">
    <location>
        <begin position="321"/>
        <end position="344"/>
    </location>
</feature>
<evidence type="ECO:0000256" key="3">
    <source>
        <dbReference type="ARBA" id="ARBA00022737"/>
    </source>
</evidence>
<feature type="region of interest" description="Disordered" evidence="5">
    <location>
        <begin position="1"/>
        <end position="99"/>
    </location>
</feature>
<keyword evidence="2" id="KW-0479">Metal-binding</keyword>
<evidence type="ECO:0000259" key="6">
    <source>
        <dbReference type="PROSITE" id="PS50222"/>
    </source>
</evidence>